<dbReference type="AlphaFoldDB" id="V9DIB8"/>
<keyword evidence="3 6" id="KW-0812">Transmembrane</keyword>
<feature type="transmembrane region" description="Helical" evidence="6">
    <location>
        <begin position="101"/>
        <end position="122"/>
    </location>
</feature>
<feature type="transmembrane region" description="Helical" evidence="6">
    <location>
        <begin position="12"/>
        <end position="30"/>
    </location>
</feature>
<dbReference type="GO" id="GO:0016020">
    <property type="term" value="C:membrane"/>
    <property type="evidence" value="ECO:0007669"/>
    <property type="project" value="UniProtKB-SubCell"/>
</dbReference>
<evidence type="ECO:0000256" key="1">
    <source>
        <dbReference type="ARBA" id="ARBA00004141"/>
    </source>
</evidence>
<sequence length="151" mass="16586">SVSLRCIPPQWVLGGACISFSIFLCSMSTAKSYTTVRCAQLFTQNSGVYNSFWYTSREIATRGGYAALIFSTATLSGAFSGLIPYASRENLAHSSRSPRSWLFLIEGAMATLVGVVVTILLAPFPDRMKNGKHWLFTKDEIILVLERTSST</sequence>
<accession>V9DIB8</accession>
<dbReference type="RefSeq" id="XP_008724527.1">
    <property type="nucleotide sequence ID" value="XM_008726305.1"/>
</dbReference>
<evidence type="ECO:0000313" key="8">
    <source>
        <dbReference type="Proteomes" id="UP000030678"/>
    </source>
</evidence>
<feature type="transmembrane region" description="Helical" evidence="6">
    <location>
        <begin position="65"/>
        <end position="86"/>
    </location>
</feature>
<dbReference type="VEuPathDB" id="FungiDB:G647_10314"/>
<dbReference type="SUPFAM" id="SSF103473">
    <property type="entry name" value="MFS general substrate transporter"/>
    <property type="match status" value="1"/>
</dbReference>
<gene>
    <name evidence="7" type="ORF">G647_10314</name>
</gene>
<keyword evidence="5 6" id="KW-0472">Membrane</keyword>
<name>V9DIB8_9EURO</name>
<keyword evidence="4 6" id="KW-1133">Transmembrane helix</keyword>
<evidence type="ECO:0000256" key="3">
    <source>
        <dbReference type="ARBA" id="ARBA00022692"/>
    </source>
</evidence>
<feature type="non-terminal residue" evidence="7">
    <location>
        <position position="1"/>
    </location>
</feature>
<dbReference type="OrthoDB" id="2985014at2759"/>
<dbReference type="GeneID" id="19988807"/>
<dbReference type="Gene3D" id="1.20.1250.20">
    <property type="entry name" value="MFS general substrate transporter like domains"/>
    <property type="match status" value="1"/>
</dbReference>
<dbReference type="PANTHER" id="PTHR43791:SF36">
    <property type="entry name" value="TRANSPORTER, PUTATIVE (AFU_ORTHOLOGUE AFUA_6G08340)-RELATED"/>
    <property type="match status" value="1"/>
</dbReference>
<reference evidence="7 8" key="1">
    <citation type="submission" date="2013-03" db="EMBL/GenBank/DDBJ databases">
        <title>The Genome Sequence of Cladophialophora carrionii CBS 160.54.</title>
        <authorList>
            <consortium name="The Broad Institute Genomics Platform"/>
            <person name="Cuomo C."/>
            <person name="de Hoog S."/>
            <person name="Gorbushina A."/>
            <person name="Walker B."/>
            <person name="Young S.K."/>
            <person name="Zeng Q."/>
            <person name="Gargeya S."/>
            <person name="Fitzgerald M."/>
            <person name="Haas B."/>
            <person name="Abouelleil A."/>
            <person name="Allen A.W."/>
            <person name="Alvarado L."/>
            <person name="Arachchi H.M."/>
            <person name="Berlin A.M."/>
            <person name="Chapman S.B."/>
            <person name="Gainer-Dewar J."/>
            <person name="Goldberg J."/>
            <person name="Griggs A."/>
            <person name="Gujja S."/>
            <person name="Hansen M."/>
            <person name="Howarth C."/>
            <person name="Imamovic A."/>
            <person name="Ireland A."/>
            <person name="Larimer J."/>
            <person name="McCowan C."/>
            <person name="Murphy C."/>
            <person name="Pearson M."/>
            <person name="Poon T.W."/>
            <person name="Priest M."/>
            <person name="Roberts A."/>
            <person name="Saif S."/>
            <person name="Shea T."/>
            <person name="Sisk P."/>
            <person name="Sykes S."/>
            <person name="Wortman J."/>
            <person name="Nusbaum C."/>
            <person name="Birren B."/>
        </authorList>
    </citation>
    <scope>NUCLEOTIDE SEQUENCE [LARGE SCALE GENOMIC DNA]</scope>
    <source>
        <strain evidence="7 8">CBS 160.54</strain>
    </source>
</reference>
<organism evidence="7 8">
    <name type="scientific">Cladophialophora carrionii CBS 160.54</name>
    <dbReference type="NCBI Taxonomy" id="1279043"/>
    <lineage>
        <taxon>Eukaryota</taxon>
        <taxon>Fungi</taxon>
        <taxon>Dikarya</taxon>
        <taxon>Ascomycota</taxon>
        <taxon>Pezizomycotina</taxon>
        <taxon>Eurotiomycetes</taxon>
        <taxon>Chaetothyriomycetidae</taxon>
        <taxon>Chaetothyriales</taxon>
        <taxon>Herpotrichiellaceae</taxon>
        <taxon>Cladophialophora</taxon>
    </lineage>
</organism>
<dbReference type="GO" id="GO:0022857">
    <property type="term" value="F:transmembrane transporter activity"/>
    <property type="evidence" value="ECO:0007669"/>
    <property type="project" value="TreeGrafter"/>
</dbReference>
<proteinExistence type="predicted"/>
<evidence type="ECO:0000256" key="5">
    <source>
        <dbReference type="ARBA" id="ARBA00023136"/>
    </source>
</evidence>
<evidence type="ECO:0000313" key="7">
    <source>
        <dbReference type="EMBL" id="ETI26654.1"/>
    </source>
</evidence>
<dbReference type="PANTHER" id="PTHR43791">
    <property type="entry name" value="PERMEASE-RELATED"/>
    <property type="match status" value="1"/>
</dbReference>
<dbReference type="HOGENOM" id="CLU_1735768_0_0_1"/>
<protein>
    <recommendedName>
        <fullName evidence="9">Major facilitator superfamily (MFS) profile domain-containing protein</fullName>
    </recommendedName>
</protein>
<dbReference type="EMBL" id="KB822701">
    <property type="protein sequence ID" value="ETI26654.1"/>
    <property type="molecule type" value="Genomic_DNA"/>
</dbReference>
<dbReference type="InterPro" id="IPR036259">
    <property type="entry name" value="MFS_trans_sf"/>
</dbReference>
<evidence type="ECO:0008006" key="9">
    <source>
        <dbReference type="Google" id="ProtNLM"/>
    </source>
</evidence>
<comment type="subcellular location">
    <subcellularLocation>
        <location evidence="1">Membrane</location>
        <topology evidence="1">Multi-pass membrane protein</topology>
    </subcellularLocation>
</comment>
<dbReference type="Proteomes" id="UP000030678">
    <property type="component" value="Unassembled WGS sequence"/>
</dbReference>
<keyword evidence="2" id="KW-0813">Transport</keyword>
<evidence type="ECO:0000256" key="4">
    <source>
        <dbReference type="ARBA" id="ARBA00022989"/>
    </source>
</evidence>
<evidence type="ECO:0000256" key="6">
    <source>
        <dbReference type="SAM" id="Phobius"/>
    </source>
</evidence>
<evidence type="ECO:0000256" key="2">
    <source>
        <dbReference type="ARBA" id="ARBA00022448"/>
    </source>
</evidence>